<feature type="domain" description="Major facilitator superfamily (MFS) profile" evidence="7">
    <location>
        <begin position="1"/>
        <end position="157"/>
    </location>
</feature>
<feature type="transmembrane region" description="Helical" evidence="6">
    <location>
        <begin position="83"/>
        <end position="105"/>
    </location>
</feature>
<comment type="subcellular location">
    <subcellularLocation>
        <location evidence="1">Cell membrane</location>
        <topology evidence="1">Multi-pass membrane protein</topology>
    </subcellularLocation>
</comment>
<evidence type="ECO:0000313" key="8">
    <source>
        <dbReference type="EMBL" id="GAA2337384.1"/>
    </source>
</evidence>
<dbReference type="Pfam" id="PF07690">
    <property type="entry name" value="MFS_1"/>
    <property type="match status" value="1"/>
</dbReference>
<evidence type="ECO:0000256" key="3">
    <source>
        <dbReference type="ARBA" id="ARBA00022692"/>
    </source>
</evidence>
<dbReference type="RefSeq" id="WP_346174311.1">
    <property type="nucleotide sequence ID" value="NZ_BAAASD010000006.1"/>
</dbReference>
<feature type="transmembrane region" description="Helical" evidence="6">
    <location>
        <begin position="117"/>
        <end position="136"/>
    </location>
</feature>
<dbReference type="Proteomes" id="UP001500253">
    <property type="component" value="Unassembled WGS sequence"/>
</dbReference>
<proteinExistence type="predicted"/>
<dbReference type="InterPro" id="IPR036259">
    <property type="entry name" value="MFS_trans_sf"/>
</dbReference>
<sequence length="157" mass="16651">MDRRDGGIVGALIATRFTRRFGTARGLLFLQAVTTPFALLLPMTTAGPGLPLFAVGGFLVGLGISVTNVVVGSFRQAYCPPRMLGRVVATAMVINHSTIPLGALLGGLLGDAVGYRPAMWIMTGLVAPSWLILAMSPMRRERELPRAYEPEPAAAES</sequence>
<dbReference type="InterPro" id="IPR020846">
    <property type="entry name" value="MFS_dom"/>
</dbReference>
<feature type="transmembrane region" description="Helical" evidence="6">
    <location>
        <begin position="50"/>
        <end position="71"/>
    </location>
</feature>
<evidence type="ECO:0000256" key="6">
    <source>
        <dbReference type="SAM" id="Phobius"/>
    </source>
</evidence>
<name>A0ABN3FTN1_9ACTN</name>
<dbReference type="PROSITE" id="PS50850">
    <property type="entry name" value="MFS"/>
    <property type="match status" value="1"/>
</dbReference>
<keyword evidence="3 6" id="KW-0812">Transmembrane</keyword>
<dbReference type="PANTHER" id="PTHR23513:SF6">
    <property type="entry name" value="MAJOR FACILITATOR SUPERFAMILY ASSOCIATED DOMAIN-CONTAINING PROTEIN"/>
    <property type="match status" value="1"/>
</dbReference>
<evidence type="ECO:0000256" key="5">
    <source>
        <dbReference type="ARBA" id="ARBA00023136"/>
    </source>
</evidence>
<dbReference type="PANTHER" id="PTHR23513">
    <property type="entry name" value="INTEGRAL MEMBRANE EFFLUX PROTEIN-RELATED"/>
    <property type="match status" value="1"/>
</dbReference>
<organism evidence="8 9">
    <name type="scientific">Streptomyces cuspidosporus</name>
    <dbReference type="NCBI Taxonomy" id="66882"/>
    <lineage>
        <taxon>Bacteria</taxon>
        <taxon>Bacillati</taxon>
        <taxon>Actinomycetota</taxon>
        <taxon>Actinomycetes</taxon>
        <taxon>Kitasatosporales</taxon>
        <taxon>Streptomycetaceae</taxon>
        <taxon>Streptomyces</taxon>
    </lineage>
</organism>
<gene>
    <name evidence="8" type="ORF">GCM10010246_22280</name>
</gene>
<protein>
    <recommendedName>
        <fullName evidence="7">Major facilitator superfamily (MFS) profile domain-containing protein</fullName>
    </recommendedName>
</protein>
<comment type="caution">
    <text evidence="8">The sequence shown here is derived from an EMBL/GenBank/DDBJ whole genome shotgun (WGS) entry which is preliminary data.</text>
</comment>
<accession>A0ABN3FTN1</accession>
<evidence type="ECO:0000313" key="9">
    <source>
        <dbReference type="Proteomes" id="UP001500253"/>
    </source>
</evidence>
<feature type="transmembrane region" description="Helical" evidence="6">
    <location>
        <begin position="26"/>
        <end position="44"/>
    </location>
</feature>
<dbReference type="SUPFAM" id="SSF103473">
    <property type="entry name" value="MFS general substrate transporter"/>
    <property type="match status" value="1"/>
</dbReference>
<reference evidence="8 9" key="1">
    <citation type="journal article" date="2019" name="Int. J. Syst. Evol. Microbiol.">
        <title>The Global Catalogue of Microorganisms (GCM) 10K type strain sequencing project: providing services to taxonomists for standard genome sequencing and annotation.</title>
        <authorList>
            <consortium name="The Broad Institute Genomics Platform"/>
            <consortium name="The Broad Institute Genome Sequencing Center for Infectious Disease"/>
            <person name="Wu L."/>
            <person name="Ma J."/>
        </authorList>
    </citation>
    <scope>NUCLEOTIDE SEQUENCE [LARGE SCALE GENOMIC DNA]</scope>
    <source>
        <strain evidence="8 9">JCM 4316</strain>
    </source>
</reference>
<dbReference type="InterPro" id="IPR011701">
    <property type="entry name" value="MFS"/>
</dbReference>
<dbReference type="Gene3D" id="1.20.1250.20">
    <property type="entry name" value="MFS general substrate transporter like domains"/>
    <property type="match status" value="1"/>
</dbReference>
<evidence type="ECO:0000256" key="4">
    <source>
        <dbReference type="ARBA" id="ARBA00022989"/>
    </source>
</evidence>
<keyword evidence="5 6" id="KW-0472">Membrane</keyword>
<dbReference type="EMBL" id="BAAASD010000006">
    <property type="protein sequence ID" value="GAA2337384.1"/>
    <property type="molecule type" value="Genomic_DNA"/>
</dbReference>
<evidence type="ECO:0000259" key="7">
    <source>
        <dbReference type="PROSITE" id="PS50850"/>
    </source>
</evidence>
<evidence type="ECO:0000256" key="2">
    <source>
        <dbReference type="ARBA" id="ARBA00022475"/>
    </source>
</evidence>
<evidence type="ECO:0000256" key="1">
    <source>
        <dbReference type="ARBA" id="ARBA00004651"/>
    </source>
</evidence>
<keyword evidence="2" id="KW-1003">Cell membrane</keyword>
<keyword evidence="9" id="KW-1185">Reference proteome</keyword>
<keyword evidence="4 6" id="KW-1133">Transmembrane helix</keyword>